<dbReference type="Pfam" id="PF03468">
    <property type="entry name" value="XS"/>
    <property type="match status" value="1"/>
</dbReference>
<organism evidence="3 4">
    <name type="scientific">Taxus chinensis</name>
    <name type="common">Chinese yew</name>
    <name type="synonym">Taxus wallichiana var. chinensis</name>
    <dbReference type="NCBI Taxonomy" id="29808"/>
    <lineage>
        <taxon>Eukaryota</taxon>
        <taxon>Viridiplantae</taxon>
        <taxon>Streptophyta</taxon>
        <taxon>Embryophyta</taxon>
        <taxon>Tracheophyta</taxon>
        <taxon>Spermatophyta</taxon>
        <taxon>Pinopsida</taxon>
        <taxon>Pinidae</taxon>
        <taxon>Conifers II</taxon>
        <taxon>Cupressales</taxon>
        <taxon>Taxaceae</taxon>
        <taxon>Taxus</taxon>
    </lineage>
</organism>
<dbReference type="AlphaFoldDB" id="A0AA38FSJ2"/>
<dbReference type="PANTHER" id="PTHR46619">
    <property type="entry name" value="RNA RECOGNITION MOTIF XS DOMAIN PROTEIN-RELATED"/>
    <property type="match status" value="1"/>
</dbReference>
<evidence type="ECO:0000256" key="1">
    <source>
        <dbReference type="SAM" id="MobiDB-lite"/>
    </source>
</evidence>
<protein>
    <recommendedName>
        <fullName evidence="2">XS domain-containing protein</fullName>
    </recommendedName>
</protein>
<evidence type="ECO:0000313" key="3">
    <source>
        <dbReference type="EMBL" id="KAH9309507.1"/>
    </source>
</evidence>
<dbReference type="InterPro" id="IPR005380">
    <property type="entry name" value="XS_domain"/>
</dbReference>
<name>A0AA38FSJ2_TAXCH</name>
<dbReference type="InterPro" id="IPR038588">
    <property type="entry name" value="XS_domain_sf"/>
</dbReference>
<dbReference type="Proteomes" id="UP000824469">
    <property type="component" value="Unassembled WGS sequence"/>
</dbReference>
<feature type="region of interest" description="Disordered" evidence="1">
    <location>
        <begin position="1"/>
        <end position="33"/>
    </location>
</feature>
<evidence type="ECO:0000259" key="2">
    <source>
        <dbReference type="Pfam" id="PF03468"/>
    </source>
</evidence>
<evidence type="ECO:0000313" key="4">
    <source>
        <dbReference type="Proteomes" id="UP000824469"/>
    </source>
</evidence>
<sequence>METEKTSESNFIKGPDMELLGSDKTSLGARSSEKSHVEDMACLGLRDLKRLRPRGSPKALTINGIDASSTCNHLQSFPTSPHLESEMSNSLDRNMGEIKTSAITPRLLAKRGRTSEDDIMWPPAVIIENTRLAKAANGCWTGIGNTEMARILQEIGHTYGRPKAAWGKEGHRGQIAVQYQPTLEGLREAERLHEHFKVNARGREEWGRVHPFWNGLPGHEGLEEGPDFVRVDETTKQKKRVLYGYLAVVSDMEKVPKKKKQKWCMTVNKRDVKAMAACQLK</sequence>
<dbReference type="PANTHER" id="PTHR46619:SF2">
    <property type="entry name" value="XS DOMAIN PROTEIN"/>
    <property type="match status" value="1"/>
</dbReference>
<proteinExistence type="predicted"/>
<dbReference type="GO" id="GO:0031047">
    <property type="term" value="P:regulatory ncRNA-mediated gene silencing"/>
    <property type="evidence" value="ECO:0007669"/>
    <property type="project" value="InterPro"/>
</dbReference>
<keyword evidence="4" id="KW-1185">Reference proteome</keyword>
<reference evidence="3 4" key="1">
    <citation type="journal article" date="2021" name="Nat. Plants">
        <title>The Taxus genome provides insights into paclitaxel biosynthesis.</title>
        <authorList>
            <person name="Xiong X."/>
            <person name="Gou J."/>
            <person name="Liao Q."/>
            <person name="Li Y."/>
            <person name="Zhou Q."/>
            <person name="Bi G."/>
            <person name="Li C."/>
            <person name="Du R."/>
            <person name="Wang X."/>
            <person name="Sun T."/>
            <person name="Guo L."/>
            <person name="Liang H."/>
            <person name="Lu P."/>
            <person name="Wu Y."/>
            <person name="Zhang Z."/>
            <person name="Ro D.K."/>
            <person name="Shang Y."/>
            <person name="Huang S."/>
            <person name="Yan J."/>
        </authorList>
    </citation>
    <scope>NUCLEOTIDE SEQUENCE [LARGE SCALE GENOMIC DNA]</scope>
    <source>
        <strain evidence="3">Ta-2019</strain>
    </source>
</reference>
<comment type="caution">
    <text evidence="3">The sequence shown here is derived from an EMBL/GenBank/DDBJ whole genome shotgun (WGS) entry which is preliminary data.</text>
</comment>
<dbReference type="Gene3D" id="3.30.70.2890">
    <property type="entry name" value="XS domain"/>
    <property type="match status" value="1"/>
</dbReference>
<accession>A0AA38FSJ2</accession>
<feature type="domain" description="XS" evidence="2">
    <location>
        <begin position="116"/>
        <end position="253"/>
    </location>
</feature>
<gene>
    <name evidence="3" type="ORF">KI387_037418</name>
</gene>
<dbReference type="EMBL" id="JAHRHJ020000007">
    <property type="protein sequence ID" value="KAH9309507.1"/>
    <property type="molecule type" value="Genomic_DNA"/>
</dbReference>